<dbReference type="AlphaFoldDB" id="A0A0B2B6U7"/>
<evidence type="ECO:0000313" key="2">
    <source>
        <dbReference type="Proteomes" id="UP000230842"/>
    </source>
</evidence>
<gene>
    <name evidence="1" type="ORF">CLV56_3343</name>
</gene>
<dbReference type="OrthoDB" id="5144898at2"/>
<reference evidence="1 2" key="1">
    <citation type="submission" date="2017-11" db="EMBL/GenBank/DDBJ databases">
        <title>Genomic Encyclopedia of Archaeal and Bacterial Type Strains, Phase II (KMG-II): From Individual Species to Whole Genera.</title>
        <authorList>
            <person name="Goeker M."/>
        </authorList>
    </citation>
    <scope>NUCLEOTIDE SEQUENCE [LARGE SCALE GENOMIC DNA]</scope>
    <source>
        <strain evidence="1 2">DSM 27763</strain>
    </source>
</reference>
<sequence length="169" mass="18367">MLSVVEARRARRQIARESGERVLAVQQDNDGTWHAGTPGALWLAEDGGRRRIPWESVHRLVWDAQEKTLSIEAEIDGEPVHRAVAMADAGRIVELGRERVEASILARSRRTVSGRRTGAVSVLARRSPAGGGPTVFQYVLDPGLTSDDPEVQDALAQALDAVREELGSA</sequence>
<keyword evidence="2" id="KW-1185">Reference proteome</keyword>
<evidence type="ECO:0000313" key="1">
    <source>
        <dbReference type="EMBL" id="PJJ53843.1"/>
    </source>
</evidence>
<comment type="caution">
    <text evidence="1">The sequence shown here is derived from an EMBL/GenBank/DDBJ whole genome shotgun (WGS) entry which is preliminary data.</text>
</comment>
<organism evidence="1 2">
    <name type="scientific">Mumia flava</name>
    <dbReference type="NCBI Taxonomy" id="1348852"/>
    <lineage>
        <taxon>Bacteria</taxon>
        <taxon>Bacillati</taxon>
        <taxon>Actinomycetota</taxon>
        <taxon>Actinomycetes</taxon>
        <taxon>Propionibacteriales</taxon>
        <taxon>Nocardioidaceae</taxon>
        <taxon>Mumia</taxon>
    </lineage>
</organism>
<dbReference type="EMBL" id="PGEZ01000002">
    <property type="protein sequence ID" value="PJJ53843.1"/>
    <property type="molecule type" value="Genomic_DNA"/>
</dbReference>
<dbReference type="Proteomes" id="UP000230842">
    <property type="component" value="Unassembled WGS sequence"/>
</dbReference>
<name>A0A0B2B6U7_9ACTN</name>
<proteinExistence type="predicted"/>
<protein>
    <submittedName>
        <fullName evidence="1">Uncharacterized protein</fullName>
    </submittedName>
</protein>
<accession>A0A0B2B6U7</accession>
<dbReference type="RefSeq" id="WP_039359425.1">
    <property type="nucleotide sequence ID" value="NZ_PGEZ01000002.1"/>
</dbReference>